<evidence type="ECO:0000256" key="12">
    <source>
        <dbReference type="RuleBase" id="RU000442"/>
    </source>
</evidence>
<keyword evidence="10 12" id="KW-0238">DNA-binding</keyword>
<feature type="region of interest" description="Disordered" evidence="13">
    <location>
        <begin position="1"/>
        <end position="24"/>
    </location>
</feature>
<dbReference type="EMBL" id="CAJVPL010000441">
    <property type="protein sequence ID" value="CAG8497514.1"/>
    <property type="molecule type" value="Genomic_DNA"/>
</dbReference>
<dbReference type="PANTHER" id="PTHR45861:SF1">
    <property type="entry name" value="DNA POLYMERASE ALPHA CATALYTIC SUBUNIT"/>
    <property type="match status" value="1"/>
</dbReference>
<dbReference type="InterPro" id="IPR006134">
    <property type="entry name" value="DNA-dir_DNA_pol_B_multi_dom"/>
</dbReference>
<dbReference type="Pfam" id="PF08996">
    <property type="entry name" value="zf-DNA_Pol"/>
    <property type="match status" value="1"/>
</dbReference>
<evidence type="ECO:0000259" key="14">
    <source>
        <dbReference type="Pfam" id="PF00136"/>
    </source>
</evidence>
<dbReference type="NCBIfam" id="TIGR00592">
    <property type="entry name" value="pol2"/>
    <property type="match status" value="1"/>
</dbReference>
<keyword evidence="18" id="KW-1185">Reference proteome</keyword>
<evidence type="ECO:0000256" key="5">
    <source>
        <dbReference type="ARBA" id="ARBA00022705"/>
    </source>
</evidence>
<dbReference type="FunFam" id="1.10.132.60:FF:000004">
    <property type="entry name" value="DNA polymerase"/>
    <property type="match status" value="1"/>
</dbReference>
<comment type="subcellular location">
    <subcellularLocation>
        <location evidence="1">Nucleus</location>
    </subcellularLocation>
</comment>
<dbReference type="InterPro" id="IPR036397">
    <property type="entry name" value="RNaseH_sf"/>
</dbReference>
<evidence type="ECO:0000256" key="1">
    <source>
        <dbReference type="ARBA" id="ARBA00004123"/>
    </source>
</evidence>
<feature type="domain" description="Zinc finger DNA-directed DNA polymerase family B alpha" evidence="16">
    <location>
        <begin position="975"/>
        <end position="1076"/>
    </location>
</feature>
<dbReference type="Gene3D" id="1.10.132.60">
    <property type="entry name" value="DNA polymerase family B, C-terminal domain"/>
    <property type="match status" value="1"/>
</dbReference>
<evidence type="ECO:0000313" key="18">
    <source>
        <dbReference type="Proteomes" id="UP000789831"/>
    </source>
</evidence>
<dbReference type="EC" id="2.7.7.7" evidence="12"/>
<organism evidence="17 18">
    <name type="scientific">Ambispora gerdemannii</name>
    <dbReference type="NCBI Taxonomy" id="144530"/>
    <lineage>
        <taxon>Eukaryota</taxon>
        <taxon>Fungi</taxon>
        <taxon>Fungi incertae sedis</taxon>
        <taxon>Mucoromycota</taxon>
        <taxon>Glomeromycotina</taxon>
        <taxon>Glomeromycetes</taxon>
        <taxon>Archaeosporales</taxon>
        <taxon>Ambisporaceae</taxon>
        <taxon>Ambispora</taxon>
    </lineage>
</organism>
<feature type="compositionally biased region" description="Acidic residues" evidence="13">
    <location>
        <begin position="1"/>
        <end position="14"/>
    </location>
</feature>
<keyword evidence="8" id="KW-0862">Zinc</keyword>
<dbReference type="InterPro" id="IPR012337">
    <property type="entry name" value="RNaseH-like_sf"/>
</dbReference>
<dbReference type="GO" id="GO:0008270">
    <property type="term" value="F:zinc ion binding"/>
    <property type="evidence" value="ECO:0007669"/>
    <property type="project" value="UniProtKB-KW"/>
</dbReference>
<dbReference type="GO" id="GO:0003682">
    <property type="term" value="F:chromatin binding"/>
    <property type="evidence" value="ECO:0007669"/>
    <property type="project" value="TreeGrafter"/>
</dbReference>
<keyword evidence="4 12" id="KW-0548">Nucleotidyltransferase</keyword>
<sequence length="1077" mass="124344">MIVEVEESQMEEDTREINENQTASITQTGLSDYSDCLEINENKTSYTPQTGLSDYSDCLEPNGTLRMYWFDAFQTTKNGVVFLFGKILNKKTNEYLSCSVTVRGLERSFFVLPRPHRVVNGKITDIVVVMNDVKVELEKILQSYRITTWASKEVSRKYCFELADVPSNTNYLKVIYSFSLPELPANLSGETFSHLFGVNRNPLELFIIKRKIMGPCWLEIQNPNFKKNKESYCRIEAVIMDPKLINPLKGMDQTSPKKVPPLTIMSISLKTVLNRQKKVNEIVLASLLIYPNVSIEDNLSDHNLPRNQYTAIRPITQYPLRFHERIRQKKMTIEILQTEKSILNYLLAIIARTDPDVLIGHNFIGFDLDILLHRMKEHKVQEWSKIGRLHRSIWPKLQSGAGGMSESTYDEKAVVSGRLICDTYLNARELKIKSKNYTLTDLASSQLHIERKEIDFAKVDTYFSSTDSLTELIFSCQKDAQITCQLMFKLQILPLTKELTTEAGNLWSKTLTGSRAERNEYLLLHEFHKNKYICPDKHYKGRENNQENLNGNTSSRRKPAYSGALVFDPKTRLYDKYVLMLDFNSLYPSIIQEYNICFTTNKLESLEESDENTEIPDSNVPRGILPKLLAYLVERRKGVKRLMKDPNISETQRTQFDIRQQALKLTANSMYGCLGFTHSRFYAKELAMLITSKGREILQNTRDFAESEQMDVIYGDTDSIMINTNETDLDKARELGYNLKKKINQRYKLIEIDLDAVYERLLLLKKKKYAAIVVETKNGKLIRKPEMKGLDLVRRDWCELAQDVSKYALDQILSFSDREEILENIHKYLTYVAEQTRSEAYPLEKFIINKNLTKNPTEYADTKAQPHVQVALRRMKNNQSARVGETIPYIICKANESNKNDNFASRAYHPDEIKNCESLKIDSEWYLNTQIHPCVTRLCEPLEGTDSVRIAASLGLETQKFRSGNYSSSYEDKFKNEERFADVEKFQPICRYCKSRFIFESNGSDLAASGISCGNQECKRTLQMPSLVAQINRQIKSHIQRYYDGWFVCDEMACQYRTKTINLKCQISGCPGAMTEE</sequence>
<evidence type="ECO:0000256" key="6">
    <source>
        <dbReference type="ARBA" id="ARBA00022723"/>
    </source>
</evidence>
<dbReference type="InterPro" id="IPR015088">
    <property type="entry name" value="Znf_DNA-dir_DNA_pol_B_alpha"/>
</dbReference>
<keyword evidence="6" id="KW-0479">Metal-binding</keyword>
<dbReference type="Pfam" id="PF03104">
    <property type="entry name" value="DNA_pol_B_exo1"/>
    <property type="match status" value="1"/>
</dbReference>
<feature type="domain" description="DNA-directed DNA polymerase family B multifunctional" evidence="14">
    <location>
        <begin position="506"/>
        <end position="941"/>
    </location>
</feature>
<dbReference type="Proteomes" id="UP000789831">
    <property type="component" value="Unassembled WGS sequence"/>
</dbReference>
<evidence type="ECO:0000256" key="13">
    <source>
        <dbReference type="SAM" id="MobiDB-lite"/>
    </source>
</evidence>
<dbReference type="Gene3D" id="6.10.10.100">
    <property type="match status" value="1"/>
</dbReference>
<comment type="similarity">
    <text evidence="2 12">Belongs to the DNA polymerase type-B family.</text>
</comment>
<dbReference type="InterPro" id="IPR043502">
    <property type="entry name" value="DNA/RNA_pol_sf"/>
</dbReference>
<dbReference type="FunFam" id="3.30.70.2820:FF:000001">
    <property type="entry name" value="DNA polymerase"/>
    <property type="match status" value="1"/>
</dbReference>
<evidence type="ECO:0000256" key="11">
    <source>
        <dbReference type="ARBA" id="ARBA00023242"/>
    </source>
</evidence>
<dbReference type="Gene3D" id="3.30.70.2820">
    <property type="match status" value="1"/>
</dbReference>
<comment type="caution">
    <text evidence="17">The sequence shown here is derived from an EMBL/GenBank/DDBJ whole genome shotgun (WGS) entry which is preliminary data.</text>
</comment>
<dbReference type="InterPro" id="IPR006172">
    <property type="entry name" value="DNA-dir_DNA_pol_B"/>
</dbReference>
<dbReference type="GO" id="GO:0006272">
    <property type="term" value="P:leading strand elongation"/>
    <property type="evidence" value="ECO:0007669"/>
    <property type="project" value="TreeGrafter"/>
</dbReference>
<evidence type="ECO:0000259" key="15">
    <source>
        <dbReference type="Pfam" id="PF03104"/>
    </source>
</evidence>
<keyword evidence="7" id="KW-0863">Zinc-finger</keyword>
<dbReference type="GO" id="GO:0003887">
    <property type="term" value="F:DNA-directed DNA polymerase activity"/>
    <property type="evidence" value="ECO:0007669"/>
    <property type="project" value="UniProtKB-KW"/>
</dbReference>
<protein>
    <recommendedName>
        <fullName evidence="12">DNA polymerase</fullName>
        <ecNumber evidence="12">2.7.7.7</ecNumber>
    </recommendedName>
</protein>
<evidence type="ECO:0000256" key="8">
    <source>
        <dbReference type="ARBA" id="ARBA00022833"/>
    </source>
</evidence>
<dbReference type="PROSITE" id="PS00116">
    <property type="entry name" value="DNA_POLYMERASE_B"/>
    <property type="match status" value="1"/>
</dbReference>
<dbReference type="PANTHER" id="PTHR45861">
    <property type="entry name" value="DNA POLYMERASE ALPHA CATALYTIC SUBUNIT"/>
    <property type="match status" value="1"/>
</dbReference>
<dbReference type="Gene3D" id="1.10.3200.20">
    <property type="entry name" value="DNA Polymerase alpha, zinc finger"/>
    <property type="match status" value="1"/>
</dbReference>
<dbReference type="InterPro" id="IPR017964">
    <property type="entry name" value="DNA-dir_DNA_pol_B_CS"/>
</dbReference>
<dbReference type="InterPro" id="IPR023211">
    <property type="entry name" value="DNA_pol_palm_dom_sf"/>
</dbReference>
<dbReference type="GO" id="GO:1902975">
    <property type="term" value="P:mitotic DNA replication initiation"/>
    <property type="evidence" value="ECO:0007669"/>
    <property type="project" value="InterPro"/>
</dbReference>
<dbReference type="FunFam" id="1.10.287.690:FF:000003">
    <property type="entry name" value="DNA polymerase"/>
    <property type="match status" value="1"/>
</dbReference>
<dbReference type="GO" id="GO:0005658">
    <property type="term" value="C:alpha DNA polymerase:primase complex"/>
    <property type="evidence" value="ECO:0007669"/>
    <property type="project" value="UniProtKB-ARBA"/>
</dbReference>
<accession>A0A9N9EY04</accession>
<dbReference type="OrthoDB" id="6755010at2759"/>
<dbReference type="Gene3D" id="3.90.1600.10">
    <property type="entry name" value="Palm domain of DNA polymerase"/>
    <property type="match status" value="1"/>
</dbReference>
<evidence type="ECO:0000256" key="3">
    <source>
        <dbReference type="ARBA" id="ARBA00022679"/>
    </source>
</evidence>
<evidence type="ECO:0000256" key="7">
    <source>
        <dbReference type="ARBA" id="ARBA00022771"/>
    </source>
</evidence>
<feature type="domain" description="DNA-directed DNA polymerase family B exonuclease" evidence="15">
    <location>
        <begin position="194"/>
        <end position="440"/>
    </location>
</feature>
<keyword evidence="5 12" id="KW-0235">DNA replication</keyword>
<dbReference type="InterPro" id="IPR038256">
    <property type="entry name" value="Pol_alpha_znc_sf"/>
</dbReference>
<gene>
    <name evidence="17" type="ORF">AGERDE_LOCUS4075</name>
</gene>
<keyword evidence="11" id="KW-0539">Nucleus</keyword>
<dbReference type="CDD" id="cd05776">
    <property type="entry name" value="DNA_polB_alpha_exo"/>
    <property type="match status" value="1"/>
</dbReference>
<dbReference type="GO" id="GO:0033554">
    <property type="term" value="P:cellular response to stress"/>
    <property type="evidence" value="ECO:0007669"/>
    <property type="project" value="UniProtKB-ARBA"/>
</dbReference>
<proteinExistence type="inferred from homology"/>
<dbReference type="InterPro" id="IPR045846">
    <property type="entry name" value="POLBc_alpha"/>
</dbReference>
<reference evidence="17" key="1">
    <citation type="submission" date="2021-06" db="EMBL/GenBank/DDBJ databases">
        <authorList>
            <person name="Kallberg Y."/>
            <person name="Tangrot J."/>
            <person name="Rosling A."/>
        </authorList>
    </citation>
    <scope>NUCLEOTIDE SEQUENCE</scope>
    <source>
        <strain evidence="17">MT106</strain>
    </source>
</reference>
<evidence type="ECO:0000256" key="9">
    <source>
        <dbReference type="ARBA" id="ARBA00022932"/>
    </source>
</evidence>
<evidence type="ECO:0000259" key="16">
    <source>
        <dbReference type="Pfam" id="PF08996"/>
    </source>
</evidence>
<dbReference type="GO" id="GO:0003697">
    <property type="term" value="F:single-stranded DNA binding"/>
    <property type="evidence" value="ECO:0007669"/>
    <property type="project" value="TreeGrafter"/>
</dbReference>
<dbReference type="SUPFAM" id="SSF56672">
    <property type="entry name" value="DNA/RNA polymerases"/>
    <property type="match status" value="1"/>
</dbReference>
<name>A0A9N9EY04_9GLOM</name>
<keyword evidence="9 12" id="KW-0239">DNA-directed DNA polymerase</keyword>
<dbReference type="GO" id="GO:0006273">
    <property type="term" value="P:lagging strand elongation"/>
    <property type="evidence" value="ECO:0007669"/>
    <property type="project" value="TreeGrafter"/>
</dbReference>
<dbReference type="Pfam" id="PF00136">
    <property type="entry name" value="DNA_pol_B"/>
    <property type="match status" value="1"/>
</dbReference>
<dbReference type="Gene3D" id="2.40.50.730">
    <property type="match status" value="1"/>
</dbReference>
<dbReference type="PRINTS" id="PR00106">
    <property type="entry name" value="DNAPOLB"/>
</dbReference>
<dbReference type="CDD" id="cd05532">
    <property type="entry name" value="POLBc_alpha"/>
    <property type="match status" value="1"/>
</dbReference>
<feature type="non-terminal residue" evidence="17">
    <location>
        <position position="1077"/>
    </location>
</feature>
<evidence type="ECO:0000313" key="17">
    <source>
        <dbReference type="EMBL" id="CAG8497514.1"/>
    </source>
</evidence>
<dbReference type="Gene3D" id="3.30.420.10">
    <property type="entry name" value="Ribonuclease H-like superfamily/Ribonuclease H"/>
    <property type="match status" value="1"/>
</dbReference>
<dbReference type="SMART" id="SM00486">
    <property type="entry name" value="POLBc"/>
    <property type="match status" value="1"/>
</dbReference>
<dbReference type="InterPro" id="IPR042087">
    <property type="entry name" value="DNA_pol_B_thumb"/>
</dbReference>
<comment type="catalytic activity">
    <reaction evidence="12">
        <text>DNA(n) + a 2'-deoxyribonucleoside 5'-triphosphate = DNA(n+1) + diphosphate</text>
        <dbReference type="Rhea" id="RHEA:22508"/>
        <dbReference type="Rhea" id="RHEA-COMP:17339"/>
        <dbReference type="Rhea" id="RHEA-COMP:17340"/>
        <dbReference type="ChEBI" id="CHEBI:33019"/>
        <dbReference type="ChEBI" id="CHEBI:61560"/>
        <dbReference type="ChEBI" id="CHEBI:173112"/>
        <dbReference type="EC" id="2.7.7.7"/>
    </reaction>
</comment>
<evidence type="ECO:0000256" key="2">
    <source>
        <dbReference type="ARBA" id="ARBA00005755"/>
    </source>
</evidence>
<dbReference type="GO" id="GO:0000166">
    <property type="term" value="F:nucleotide binding"/>
    <property type="evidence" value="ECO:0007669"/>
    <property type="project" value="InterPro"/>
</dbReference>
<evidence type="ECO:0000256" key="4">
    <source>
        <dbReference type="ARBA" id="ARBA00022695"/>
    </source>
</evidence>
<dbReference type="InterPro" id="IPR006133">
    <property type="entry name" value="DNA-dir_DNA_pol_B_exonuc"/>
</dbReference>
<dbReference type="Gene3D" id="1.10.287.690">
    <property type="entry name" value="Helix hairpin bin"/>
    <property type="match status" value="1"/>
</dbReference>
<dbReference type="GO" id="GO:0003688">
    <property type="term" value="F:DNA replication origin binding"/>
    <property type="evidence" value="ECO:0007669"/>
    <property type="project" value="TreeGrafter"/>
</dbReference>
<dbReference type="AlphaFoldDB" id="A0A9N9EY04"/>
<keyword evidence="3 12" id="KW-0808">Transferase</keyword>
<evidence type="ECO:0000256" key="10">
    <source>
        <dbReference type="ARBA" id="ARBA00023125"/>
    </source>
</evidence>
<dbReference type="SUPFAM" id="SSF53098">
    <property type="entry name" value="Ribonuclease H-like"/>
    <property type="match status" value="1"/>
</dbReference>